<feature type="compositionally biased region" description="Basic and acidic residues" evidence="1">
    <location>
        <begin position="26"/>
        <end position="48"/>
    </location>
</feature>
<dbReference type="EMBL" id="JACTNZ010000006">
    <property type="protein sequence ID" value="KAG5543187.1"/>
    <property type="molecule type" value="Genomic_DNA"/>
</dbReference>
<dbReference type="AlphaFoldDB" id="A0AAV6JR08"/>
<organism evidence="2 3">
    <name type="scientific">Rhododendron griersonianum</name>
    <dbReference type="NCBI Taxonomy" id="479676"/>
    <lineage>
        <taxon>Eukaryota</taxon>
        <taxon>Viridiplantae</taxon>
        <taxon>Streptophyta</taxon>
        <taxon>Embryophyta</taxon>
        <taxon>Tracheophyta</taxon>
        <taxon>Spermatophyta</taxon>
        <taxon>Magnoliopsida</taxon>
        <taxon>eudicotyledons</taxon>
        <taxon>Gunneridae</taxon>
        <taxon>Pentapetalae</taxon>
        <taxon>asterids</taxon>
        <taxon>Ericales</taxon>
        <taxon>Ericaceae</taxon>
        <taxon>Ericoideae</taxon>
        <taxon>Rhodoreae</taxon>
        <taxon>Rhododendron</taxon>
    </lineage>
</organism>
<evidence type="ECO:0000313" key="3">
    <source>
        <dbReference type="Proteomes" id="UP000823749"/>
    </source>
</evidence>
<reference evidence="2 3" key="1">
    <citation type="submission" date="2020-08" db="EMBL/GenBank/DDBJ databases">
        <title>Plant Genome Project.</title>
        <authorList>
            <person name="Zhang R.-G."/>
        </authorList>
    </citation>
    <scope>NUCLEOTIDE SEQUENCE [LARGE SCALE GENOMIC DNA]</scope>
    <source>
        <strain evidence="2">WSP0</strain>
        <tissue evidence="2">Leaf</tissue>
    </source>
</reference>
<accession>A0AAV6JR08</accession>
<keyword evidence="3" id="KW-1185">Reference proteome</keyword>
<dbReference type="PANTHER" id="PTHR33872:SF2">
    <property type="entry name" value="DNA POLYMERASE EPSILON CATALYTIC SUBUNIT A"/>
    <property type="match status" value="1"/>
</dbReference>
<protein>
    <submittedName>
        <fullName evidence="2">Uncharacterized protein</fullName>
    </submittedName>
</protein>
<name>A0AAV6JR08_9ERIC</name>
<proteinExistence type="predicted"/>
<sequence>MGSLMGGWDSPVYDPTTVKYQRNKSATKEEIESYWRSKKKDEEERPKAISDTLMKSNEESILKEPEGKIQRSNSVPLSSATDGLLDTGTETSLEKLVTKTGWRAYKYLSQFYLAGIATPKSRTGTGISNEEALNSLSFNFLQLLLSKITSKEQKRRKDKATEELTIPTISTQSYGNGSKKFLCDGMESIPKEPERKIQRSNSVPLSSATDGLLDTGTETSLEKLVTKTGCLSTMLRRLKIEERKVKAKIGSHLLCHKFRLPLSCMKLRDYWNDL</sequence>
<feature type="region of interest" description="Disordered" evidence="1">
    <location>
        <begin position="1"/>
        <end position="57"/>
    </location>
</feature>
<evidence type="ECO:0000256" key="1">
    <source>
        <dbReference type="SAM" id="MobiDB-lite"/>
    </source>
</evidence>
<dbReference type="Proteomes" id="UP000823749">
    <property type="component" value="Chromosome 6"/>
</dbReference>
<comment type="caution">
    <text evidence="2">The sequence shown here is derived from an EMBL/GenBank/DDBJ whole genome shotgun (WGS) entry which is preliminary data.</text>
</comment>
<gene>
    <name evidence="2" type="ORF">RHGRI_016063</name>
</gene>
<dbReference type="PANTHER" id="PTHR33872">
    <property type="entry name" value="DNA POLYMERASE EPSILON CATALYTIC SUBUNIT A"/>
    <property type="match status" value="1"/>
</dbReference>
<evidence type="ECO:0000313" key="2">
    <source>
        <dbReference type="EMBL" id="KAG5543187.1"/>
    </source>
</evidence>